<evidence type="ECO:0000313" key="3">
    <source>
        <dbReference type="Proteomes" id="UP000194474"/>
    </source>
</evidence>
<sequence length="350" mass="37854">MRFPAALALALLLASPAVAANAKFDQLAATVDVVAGATFCNGSAESARLAIAGWVDREIDNDRIRRIWEDAVEQRIGFFGTLPHIDCTALLARYDGFDLAAFAPSGVVSAATTGPTSEPLPAQREASVSDFQRLEPYVDGTPWRQVPDVPPAFHGFFGSKALCNLGAWQVTARSGIAHWADEPSGTRFYDAIFLSGTRVAVEAGGIVTVLEMTPTGDQQSLATIYPPHIALPTAAPQTLERCNRADLATFLPETVLGSFGLENKSASAGVNELCVLHEELISSLVQRHASGARVDYATVMNGQTYRMNQKLWYFIDRTIGQIYGGQDEDVRQRLQSGKWAEQCSSWLAFA</sequence>
<keyword evidence="3" id="KW-1185">Reference proteome</keyword>
<dbReference type="RefSeq" id="WP_140048946.1">
    <property type="nucleotide sequence ID" value="NZ_FXWK01000001.1"/>
</dbReference>
<organism evidence="2 3">
    <name type="scientific">Devosia lucknowensis</name>
    <dbReference type="NCBI Taxonomy" id="1096929"/>
    <lineage>
        <taxon>Bacteria</taxon>
        <taxon>Pseudomonadati</taxon>
        <taxon>Pseudomonadota</taxon>
        <taxon>Alphaproteobacteria</taxon>
        <taxon>Hyphomicrobiales</taxon>
        <taxon>Devosiaceae</taxon>
        <taxon>Devosia</taxon>
    </lineage>
</organism>
<dbReference type="EMBL" id="FXWK01000001">
    <property type="protein sequence ID" value="SMQ71653.1"/>
    <property type="molecule type" value="Genomic_DNA"/>
</dbReference>
<gene>
    <name evidence="2" type="ORF">SAMN06295905_1953</name>
</gene>
<evidence type="ECO:0000256" key="1">
    <source>
        <dbReference type="SAM" id="SignalP"/>
    </source>
</evidence>
<keyword evidence="1" id="KW-0732">Signal</keyword>
<reference evidence="3" key="1">
    <citation type="submission" date="2017-04" db="EMBL/GenBank/DDBJ databases">
        <authorList>
            <person name="Varghese N."/>
            <person name="Submissions S."/>
        </authorList>
    </citation>
    <scope>NUCLEOTIDE SEQUENCE [LARGE SCALE GENOMIC DNA]</scope>
</reference>
<dbReference type="AlphaFoldDB" id="A0A1Y6FGV7"/>
<evidence type="ECO:0000313" key="2">
    <source>
        <dbReference type="EMBL" id="SMQ71653.1"/>
    </source>
</evidence>
<protein>
    <submittedName>
        <fullName evidence="2">Uncharacterized protein</fullName>
    </submittedName>
</protein>
<proteinExistence type="predicted"/>
<feature type="signal peptide" evidence="1">
    <location>
        <begin position="1"/>
        <end position="19"/>
    </location>
</feature>
<feature type="chain" id="PRO_5013119794" evidence="1">
    <location>
        <begin position="20"/>
        <end position="350"/>
    </location>
</feature>
<accession>A0A1Y6FGV7</accession>
<dbReference type="Proteomes" id="UP000194474">
    <property type="component" value="Unassembled WGS sequence"/>
</dbReference>
<name>A0A1Y6FGV7_9HYPH</name>